<dbReference type="PROSITE" id="PS00086">
    <property type="entry name" value="CYTOCHROME_P450"/>
    <property type="match status" value="1"/>
</dbReference>
<dbReference type="PRINTS" id="PR00463">
    <property type="entry name" value="EP450I"/>
</dbReference>
<dbReference type="InterPro" id="IPR017972">
    <property type="entry name" value="Cyt_P450_CS"/>
</dbReference>
<sequence>MTVAPSPSVSKAARPPGPKGHWLHGNVRQFGPDRLHFLVDCARDYGDVVSLRLGHHRIWALNHPDLVEEVLVHQNRKFRKHFALRAAKPTLGEGLLTSEGEFWRRQRRLAQPAFHRERIAGYGGVMVESAERMLRSWADGQRRDAQADMMQLTLEIVAKTLFDADIAHGAGDVAGAMEILMANFTRRVNRMVPLPRWLPVPENFRFRRAMAVVDRTLDAIIAGRRREEVDRGDLLSMLLLATDPEAEEGSGSGMSDAQLRDEVVTLFMAGHETTANTLSWIWLLLSRHPEVEAKLHDELDEVLDGNRPPSVADLPRLRYADAVVTEALRVLPTVWLLGREAVEPVEVGGYRVPVGTTMWMSQWVIHRDPRWFDEPERFRPDRWLDGLARRLPRYAYFPFGGGPRVCIGNHFAQMEAVLLLAAIARRFRPMVPEGISPRPIPTMTLRPEGGVPVVLRERRPA</sequence>
<dbReference type="CDD" id="cd20620">
    <property type="entry name" value="CYP132-like"/>
    <property type="match status" value="1"/>
</dbReference>
<organism evidence="10 11">
    <name type="scientific">Tautonia plasticadhaerens</name>
    <dbReference type="NCBI Taxonomy" id="2527974"/>
    <lineage>
        <taxon>Bacteria</taxon>
        <taxon>Pseudomonadati</taxon>
        <taxon>Planctomycetota</taxon>
        <taxon>Planctomycetia</taxon>
        <taxon>Isosphaerales</taxon>
        <taxon>Isosphaeraceae</taxon>
        <taxon>Tautonia</taxon>
    </lineage>
</organism>
<dbReference type="RefSeq" id="WP_145270967.1">
    <property type="nucleotide sequence ID" value="NZ_CP036426.1"/>
</dbReference>
<dbReference type="InterPro" id="IPR001128">
    <property type="entry name" value="Cyt_P450"/>
</dbReference>
<dbReference type="Pfam" id="PF00067">
    <property type="entry name" value="p450"/>
    <property type="match status" value="1"/>
</dbReference>
<keyword evidence="5 7" id="KW-0408">Iron</keyword>
<dbReference type="PANTHER" id="PTHR24291:SF50">
    <property type="entry name" value="BIFUNCTIONAL ALBAFLAVENONE MONOOXYGENASE_TERPENE SYNTHASE"/>
    <property type="match status" value="1"/>
</dbReference>
<reference evidence="10 11" key="1">
    <citation type="submission" date="2019-02" db="EMBL/GenBank/DDBJ databases">
        <title>Deep-cultivation of Planctomycetes and their phenomic and genomic characterization uncovers novel biology.</title>
        <authorList>
            <person name="Wiegand S."/>
            <person name="Jogler M."/>
            <person name="Boedeker C."/>
            <person name="Pinto D."/>
            <person name="Vollmers J."/>
            <person name="Rivas-Marin E."/>
            <person name="Kohn T."/>
            <person name="Peeters S.H."/>
            <person name="Heuer A."/>
            <person name="Rast P."/>
            <person name="Oberbeckmann S."/>
            <person name="Bunk B."/>
            <person name="Jeske O."/>
            <person name="Meyerdierks A."/>
            <person name="Storesund J.E."/>
            <person name="Kallscheuer N."/>
            <person name="Luecker S."/>
            <person name="Lage O.M."/>
            <person name="Pohl T."/>
            <person name="Merkel B.J."/>
            <person name="Hornburger P."/>
            <person name="Mueller R.-W."/>
            <person name="Bruemmer F."/>
            <person name="Labrenz M."/>
            <person name="Spormann A.M."/>
            <person name="Op den Camp H."/>
            <person name="Overmann J."/>
            <person name="Amann R."/>
            <person name="Jetten M.S.M."/>
            <person name="Mascher T."/>
            <person name="Medema M.H."/>
            <person name="Devos D.P."/>
            <person name="Kaster A.-K."/>
            <person name="Ovreas L."/>
            <person name="Rohde M."/>
            <person name="Galperin M.Y."/>
            <person name="Jogler C."/>
        </authorList>
    </citation>
    <scope>NUCLEOTIDE SEQUENCE [LARGE SCALE GENOMIC DNA]</scope>
    <source>
        <strain evidence="10 11">ElP</strain>
    </source>
</reference>
<feature type="region of interest" description="Disordered" evidence="9">
    <location>
        <begin position="1"/>
        <end position="21"/>
    </location>
</feature>
<proteinExistence type="inferred from homology"/>
<evidence type="ECO:0000256" key="6">
    <source>
        <dbReference type="ARBA" id="ARBA00023033"/>
    </source>
</evidence>
<evidence type="ECO:0000256" key="1">
    <source>
        <dbReference type="ARBA" id="ARBA00010617"/>
    </source>
</evidence>
<dbReference type="GO" id="GO:0016705">
    <property type="term" value="F:oxidoreductase activity, acting on paired donors, with incorporation or reduction of molecular oxygen"/>
    <property type="evidence" value="ECO:0007669"/>
    <property type="project" value="InterPro"/>
</dbReference>
<feature type="binding site" description="axial binding residue" evidence="7">
    <location>
        <position position="406"/>
    </location>
    <ligand>
        <name>heme</name>
        <dbReference type="ChEBI" id="CHEBI:30413"/>
    </ligand>
    <ligandPart>
        <name>Fe</name>
        <dbReference type="ChEBI" id="CHEBI:18248"/>
    </ligandPart>
</feature>
<evidence type="ECO:0000313" key="10">
    <source>
        <dbReference type="EMBL" id="QDV35393.1"/>
    </source>
</evidence>
<gene>
    <name evidence="10" type="primary">ptlI_1</name>
    <name evidence="10" type="ORF">ElP_32960</name>
</gene>
<keyword evidence="4 8" id="KW-0560">Oxidoreductase</keyword>
<name>A0A518H3J8_9BACT</name>
<dbReference type="PRINTS" id="PR00385">
    <property type="entry name" value="P450"/>
</dbReference>
<comment type="cofactor">
    <cofactor evidence="7">
        <name>heme</name>
        <dbReference type="ChEBI" id="CHEBI:30413"/>
    </cofactor>
</comment>
<dbReference type="Proteomes" id="UP000317835">
    <property type="component" value="Chromosome"/>
</dbReference>
<keyword evidence="11" id="KW-1185">Reference proteome</keyword>
<dbReference type="Gene3D" id="1.10.630.10">
    <property type="entry name" value="Cytochrome P450"/>
    <property type="match status" value="1"/>
</dbReference>
<evidence type="ECO:0000256" key="7">
    <source>
        <dbReference type="PIRSR" id="PIRSR602401-1"/>
    </source>
</evidence>
<evidence type="ECO:0000313" key="11">
    <source>
        <dbReference type="Proteomes" id="UP000317835"/>
    </source>
</evidence>
<dbReference type="OrthoDB" id="9789468at2"/>
<dbReference type="InterPro" id="IPR036396">
    <property type="entry name" value="Cyt_P450_sf"/>
</dbReference>
<evidence type="ECO:0000256" key="5">
    <source>
        <dbReference type="ARBA" id="ARBA00023004"/>
    </source>
</evidence>
<evidence type="ECO:0000256" key="8">
    <source>
        <dbReference type="RuleBase" id="RU000461"/>
    </source>
</evidence>
<evidence type="ECO:0000256" key="4">
    <source>
        <dbReference type="ARBA" id="ARBA00023002"/>
    </source>
</evidence>
<dbReference type="GO" id="GO:0020037">
    <property type="term" value="F:heme binding"/>
    <property type="evidence" value="ECO:0007669"/>
    <property type="project" value="InterPro"/>
</dbReference>
<dbReference type="GO" id="GO:0004497">
    <property type="term" value="F:monooxygenase activity"/>
    <property type="evidence" value="ECO:0007669"/>
    <property type="project" value="UniProtKB-KW"/>
</dbReference>
<accession>A0A518H3J8</accession>
<keyword evidence="6 8" id="KW-0503">Monooxygenase</keyword>
<evidence type="ECO:0000256" key="9">
    <source>
        <dbReference type="SAM" id="MobiDB-lite"/>
    </source>
</evidence>
<dbReference type="InterPro" id="IPR050196">
    <property type="entry name" value="Cytochrome_P450_Monoox"/>
</dbReference>
<dbReference type="EMBL" id="CP036426">
    <property type="protein sequence ID" value="QDV35393.1"/>
    <property type="molecule type" value="Genomic_DNA"/>
</dbReference>
<evidence type="ECO:0000256" key="3">
    <source>
        <dbReference type="ARBA" id="ARBA00022723"/>
    </source>
</evidence>
<dbReference type="PANTHER" id="PTHR24291">
    <property type="entry name" value="CYTOCHROME P450 FAMILY 4"/>
    <property type="match status" value="1"/>
</dbReference>
<dbReference type="GO" id="GO:0005506">
    <property type="term" value="F:iron ion binding"/>
    <property type="evidence" value="ECO:0007669"/>
    <property type="project" value="InterPro"/>
</dbReference>
<evidence type="ECO:0000256" key="2">
    <source>
        <dbReference type="ARBA" id="ARBA00022617"/>
    </source>
</evidence>
<dbReference type="KEGG" id="tpla:ElP_32960"/>
<dbReference type="SUPFAM" id="SSF48264">
    <property type="entry name" value="Cytochrome P450"/>
    <property type="match status" value="1"/>
</dbReference>
<protein>
    <submittedName>
        <fullName evidence="10">Pentalenene oxygenase</fullName>
    </submittedName>
</protein>
<keyword evidence="3 7" id="KW-0479">Metal-binding</keyword>
<dbReference type="AlphaFoldDB" id="A0A518H3J8"/>
<keyword evidence="2 7" id="KW-0349">Heme</keyword>
<comment type="similarity">
    <text evidence="1 8">Belongs to the cytochrome P450 family.</text>
</comment>
<dbReference type="InterPro" id="IPR002401">
    <property type="entry name" value="Cyt_P450_E_grp-I"/>
</dbReference>